<dbReference type="Gene3D" id="2.40.70.10">
    <property type="entry name" value="Acid Proteases"/>
    <property type="match status" value="4"/>
</dbReference>
<keyword evidence="5 12" id="KW-0064">Aspartyl protease</keyword>
<dbReference type="InterPro" id="IPR012848">
    <property type="entry name" value="Aspartic_peptidase_N"/>
</dbReference>
<evidence type="ECO:0000256" key="4">
    <source>
        <dbReference type="ARBA" id="ARBA00022670"/>
    </source>
</evidence>
<comment type="similarity">
    <text evidence="2 12">Belongs to the peptidase A1 family.</text>
</comment>
<accession>A0A2P4SMK6</accession>
<dbReference type="PANTHER" id="PTHR47966">
    <property type="entry name" value="BETA-SITE APP-CLEAVING ENZYME, ISOFORM A-RELATED"/>
    <property type="match status" value="1"/>
</dbReference>
<keyword evidence="16" id="KW-1185">Reference proteome</keyword>
<proteinExistence type="inferred from homology"/>
<dbReference type="EMBL" id="PPHD01034844">
    <property type="protein sequence ID" value="POI25346.1"/>
    <property type="molecule type" value="Genomic_DNA"/>
</dbReference>
<keyword evidence="8" id="KW-0865">Zymogen</keyword>
<evidence type="ECO:0000256" key="1">
    <source>
        <dbReference type="ARBA" id="ARBA00002318"/>
    </source>
</evidence>
<dbReference type="Proteomes" id="UP000237246">
    <property type="component" value="Unassembled WGS sequence"/>
</dbReference>
<evidence type="ECO:0000313" key="16">
    <source>
        <dbReference type="Proteomes" id="UP000237246"/>
    </source>
</evidence>
<evidence type="ECO:0000256" key="8">
    <source>
        <dbReference type="ARBA" id="ARBA00023145"/>
    </source>
</evidence>
<feature type="active site" evidence="10">
    <location>
        <position position="275"/>
    </location>
</feature>
<dbReference type="InterPro" id="IPR034162">
    <property type="entry name" value="Pepsin_A"/>
</dbReference>
<dbReference type="PANTHER" id="PTHR47966:SF22">
    <property type="entry name" value="PEPSIN A-3-RELATED"/>
    <property type="match status" value="1"/>
</dbReference>
<gene>
    <name evidence="15" type="ORF">CIB84_010902</name>
</gene>
<keyword evidence="9 11" id="KW-1015">Disulfide bond</keyword>
<evidence type="ECO:0000256" key="11">
    <source>
        <dbReference type="PIRSR" id="PIRSR601461-2"/>
    </source>
</evidence>
<evidence type="ECO:0000259" key="14">
    <source>
        <dbReference type="PROSITE" id="PS51767"/>
    </source>
</evidence>
<dbReference type="PRINTS" id="PR00792">
    <property type="entry name" value="PEPSIN"/>
</dbReference>
<name>A0A2P4SMK6_BAMTH</name>
<dbReference type="GO" id="GO:0006508">
    <property type="term" value="P:proteolysis"/>
    <property type="evidence" value="ECO:0007669"/>
    <property type="project" value="UniProtKB-KW"/>
</dbReference>
<dbReference type="InterPro" id="IPR001969">
    <property type="entry name" value="Aspartic_peptidase_AS"/>
</dbReference>
<evidence type="ECO:0000313" key="15">
    <source>
        <dbReference type="EMBL" id="POI25346.1"/>
    </source>
</evidence>
<evidence type="ECO:0000256" key="3">
    <source>
        <dbReference type="ARBA" id="ARBA00011924"/>
    </source>
</evidence>
<feature type="disulfide bond" evidence="11">
    <location>
        <begin position="266"/>
        <end position="270"/>
    </location>
</feature>
<sequence>MKLLLLLSLVVLAQCSIHRVPLKKGKSLRKQLQEHGLLEDFLKKHPYNPASKYHPVLTATESYEPMTNYMDASYYGTISIGTPQQDFTVIFDTGSSNLWVPSIYCKSSACSNHKRFDPSKSSTYVSTNETVYIAYGTGSMSGILGYDTVAVSSIDVQNQIFGLSETEPGSFFYYCNFDGILGLAFPSISSSGATPVFDNMMSQHLVAQDLFSVYLSKDGETGSFVLFGGIDPNYTTKGIYWVPLSAETYWQITMDRVTVGGKYVACFFTCQAIVDTGTSLLVMPQGAYNRIIRDLGVSSDGEISCDDVNRLPDVTFHINGHAFTLPASAYVLNEDGSCMLGFENMGTPTELGEQWILGDVFIREYYVIFDRANNKQRKTKRRVLQDSGVLGELLLQQASSPAAKHHRTATTELLQNYMDLSYVGSISIGTPPQQFSVIFDTGSANLWVPSVYCSSPACANHRRFDPARSSTYRGTTTSVATWYGTGSMVGVLAYDTVTVGSVQVQNQMVGLSQWEPGSFLVHVPFDGFLGLAFPRIASSGATPLFDNMMSQGLLAQDLFSIYLTPDKQNGSFVLFGGIDDAHFTGNLSWIPLTAQTYWQIKVDRITMHGLPIACIHGCQAILDSGTSMLAGPGISIRRIHYKLGATRSPSGLHTVRCSSILPDIVFVIAGTPFPLPPQSYILQMEDGSCVSGFEAYALPTAADELWILGHIFLRRYYS</sequence>
<keyword evidence="7 12" id="KW-0378">Hydrolase</keyword>
<evidence type="ECO:0000256" key="5">
    <source>
        <dbReference type="ARBA" id="ARBA00022750"/>
    </source>
</evidence>
<feature type="chain" id="PRO_5015154119" description="pepsin A" evidence="13">
    <location>
        <begin position="16"/>
        <end position="718"/>
    </location>
</feature>
<feature type="active site" evidence="10">
    <location>
        <position position="92"/>
    </location>
</feature>
<feature type="domain" description="Peptidase A1" evidence="14">
    <location>
        <begin position="422"/>
        <end position="718"/>
    </location>
</feature>
<feature type="disulfide bond" evidence="11">
    <location>
        <begin position="105"/>
        <end position="110"/>
    </location>
</feature>
<evidence type="ECO:0000256" key="7">
    <source>
        <dbReference type="ARBA" id="ARBA00022801"/>
    </source>
</evidence>
<evidence type="ECO:0000256" key="9">
    <source>
        <dbReference type="ARBA" id="ARBA00023157"/>
    </source>
</evidence>
<comment type="function">
    <text evidence="1">Shows particularly broad specificity; although bonds involving phenylalanine and leucine are preferred, many others are also cleaved to some extent.</text>
</comment>
<feature type="disulfide bond" evidence="11">
    <location>
        <begin position="305"/>
        <end position="338"/>
    </location>
</feature>
<dbReference type="CDD" id="cd05478">
    <property type="entry name" value="pepsin_A"/>
    <property type="match status" value="1"/>
</dbReference>
<dbReference type="GO" id="GO:0007586">
    <property type="term" value="P:digestion"/>
    <property type="evidence" value="ECO:0007669"/>
    <property type="project" value="UniProtKB-KW"/>
</dbReference>
<dbReference type="FunFam" id="2.40.70.10:FF:000004">
    <property type="entry name" value="Pepsin A"/>
    <property type="match status" value="2"/>
</dbReference>
<dbReference type="EC" id="3.4.23.1" evidence="3"/>
<dbReference type="InterPro" id="IPR021109">
    <property type="entry name" value="Peptidase_aspartic_dom_sf"/>
</dbReference>
<keyword evidence="13" id="KW-0732">Signal</keyword>
<keyword evidence="4 12" id="KW-0645">Protease</keyword>
<dbReference type="PROSITE" id="PS00141">
    <property type="entry name" value="ASP_PROTEASE"/>
    <property type="match status" value="4"/>
</dbReference>
<evidence type="ECO:0000256" key="13">
    <source>
        <dbReference type="SAM" id="SignalP"/>
    </source>
</evidence>
<dbReference type="OrthoDB" id="771136at2759"/>
<comment type="caution">
    <text evidence="15">The sequence shown here is derived from an EMBL/GenBank/DDBJ whole genome shotgun (WGS) entry which is preliminary data.</text>
</comment>
<evidence type="ECO:0000256" key="2">
    <source>
        <dbReference type="ARBA" id="ARBA00007447"/>
    </source>
</evidence>
<dbReference type="Pfam" id="PF07966">
    <property type="entry name" value="A1_Propeptide"/>
    <property type="match status" value="1"/>
</dbReference>
<feature type="domain" description="Peptidase A1" evidence="14">
    <location>
        <begin position="74"/>
        <end position="379"/>
    </location>
</feature>
<evidence type="ECO:0000256" key="12">
    <source>
        <dbReference type="RuleBase" id="RU000454"/>
    </source>
</evidence>
<evidence type="ECO:0000256" key="10">
    <source>
        <dbReference type="PIRSR" id="PIRSR601461-1"/>
    </source>
</evidence>
<reference evidence="15 16" key="1">
    <citation type="submission" date="2018-01" db="EMBL/GenBank/DDBJ databases">
        <title>Comparison of the Chinese Bamboo Partridge and Red Junglefowl genome sequences highlights the importance of demography in genome evolution.</title>
        <authorList>
            <person name="Tiley G.P."/>
            <person name="Kimball R.T."/>
            <person name="Braun E.L."/>
            <person name="Burleigh J.G."/>
        </authorList>
    </citation>
    <scope>NUCLEOTIDE SEQUENCE [LARGE SCALE GENOMIC DNA]</scope>
    <source>
        <strain evidence="15">RTK389</strain>
        <tissue evidence="15">Blood</tissue>
    </source>
</reference>
<dbReference type="InterPro" id="IPR001461">
    <property type="entry name" value="Aspartic_peptidase_A1"/>
</dbReference>
<keyword evidence="6" id="KW-0222">Digestion</keyword>
<dbReference type="PROSITE" id="PS51767">
    <property type="entry name" value="PEPTIDASE_A1"/>
    <property type="match status" value="2"/>
</dbReference>
<organism evidence="15 16">
    <name type="scientific">Bambusicola thoracicus</name>
    <name type="common">Chinese bamboo-partridge</name>
    <name type="synonym">Perdix thoracica</name>
    <dbReference type="NCBI Taxonomy" id="9083"/>
    <lineage>
        <taxon>Eukaryota</taxon>
        <taxon>Metazoa</taxon>
        <taxon>Chordata</taxon>
        <taxon>Craniata</taxon>
        <taxon>Vertebrata</taxon>
        <taxon>Euteleostomi</taxon>
        <taxon>Archelosauria</taxon>
        <taxon>Archosauria</taxon>
        <taxon>Dinosauria</taxon>
        <taxon>Saurischia</taxon>
        <taxon>Theropoda</taxon>
        <taxon>Coelurosauria</taxon>
        <taxon>Aves</taxon>
        <taxon>Neognathae</taxon>
        <taxon>Galloanserae</taxon>
        <taxon>Galliformes</taxon>
        <taxon>Phasianidae</taxon>
        <taxon>Perdicinae</taxon>
        <taxon>Bambusicola</taxon>
    </lineage>
</organism>
<dbReference type="InterPro" id="IPR033121">
    <property type="entry name" value="PEPTIDASE_A1"/>
</dbReference>
<evidence type="ECO:0000256" key="6">
    <source>
        <dbReference type="ARBA" id="ARBA00022757"/>
    </source>
</evidence>
<dbReference type="Gene3D" id="6.10.140.60">
    <property type="match status" value="1"/>
</dbReference>
<dbReference type="AlphaFoldDB" id="A0A2P4SMK6"/>
<feature type="non-terminal residue" evidence="15">
    <location>
        <position position="718"/>
    </location>
</feature>
<feature type="signal peptide" evidence="13">
    <location>
        <begin position="1"/>
        <end position="15"/>
    </location>
</feature>
<dbReference type="SUPFAM" id="SSF50630">
    <property type="entry name" value="Acid proteases"/>
    <property type="match status" value="2"/>
</dbReference>
<dbReference type="GO" id="GO:0004190">
    <property type="term" value="F:aspartic-type endopeptidase activity"/>
    <property type="evidence" value="ECO:0007669"/>
    <property type="project" value="UniProtKB-KW"/>
</dbReference>
<dbReference type="Pfam" id="PF00026">
    <property type="entry name" value="Asp"/>
    <property type="match status" value="2"/>
</dbReference>
<protein>
    <recommendedName>
        <fullName evidence="3">pepsin A</fullName>
        <ecNumber evidence="3">3.4.23.1</ecNumber>
    </recommendedName>
</protein>